<evidence type="ECO:0000256" key="4">
    <source>
        <dbReference type="ARBA" id="ARBA00022692"/>
    </source>
</evidence>
<dbReference type="Gene3D" id="3.40.50.2300">
    <property type="match status" value="2"/>
</dbReference>
<evidence type="ECO:0000256" key="12">
    <source>
        <dbReference type="ARBA" id="ARBA00023180"/>
    </source>
</evidence>
<evidence type="ECO:0000256" key="18">
    <source>
        <dbReference type="SAM" id="MobiDB-lite"/>
    </source>
</evidence>
<evidence type="ECO:0000259" key="20">
    <source>
        <dbReference type="PROSITE" id="PS50125"/>
    </source>
</evidence>
<keyword evidence="14 16" id="KW-0141">cGMP biosynthesis</keyword>
<dbReference type="FunFam" id="1.10.510.10:FF:000270">
    <property type="entry name" value="Guanylate cyclase"/>
    <property type="match status" value="1"/>
</dbReference>
<dbReference type="AlphaFoldDB" id="A0A8D3DS18"/>
<dbReference type="Gene3D" id="1.10.510.10">
    <property type="entry name" value="Transferase(Phosphotransferase) domain 1"/>
    <property type="match status" value="1"/>
</dbReference>
<evidence type="ECO:0000256" key="15">
    <source>
        <dbReference type="RuleBase" id="RU000405"/>
    </source>
</evidence>
<evidence type="ECO:0000313" key="21">
    <source>
        <dbReference type="Ensembl" id="ENSSMAP00000062327.1"/>
    </source>
</evidence>
<dbReference type="GO" id="GO:0004016">
    <property type="term" value="F:adenylate cyclase activity"/>
    <property type="evidence" value="ECO:0007669"/>
    <property type="project" value="TreeGrafter"/>
</dbReference>
<keyword evidence="6" id="KW-0547">Nucleotide-binding</keyword>
<evidence type="ECO:0000256" key="16">
    <source>
        <dbReference type="RuleBase" id="RU003431"/>
    </source>
</evidence>
<dbReference type="PANTHER" id="PTHR11920">
    <property type="entry name" value="GUANYLYL CYCLASE"/>
    <property type="match status" value="1"/>
</dbReference>
<keyword evidence="11" id="KW-0675">Receptor</keyword>
<dbReference type="GO" id="GO:0004672">
    <property type="term" value="F:protein kinase activity"/>
    <property type="evidence" value="ECO:0007669"/>
    <property type="project" value="InterPro"/>
</dbReference>
<dbReference type="GO" id="GO:0004383">
    <property type="term" value="F:guanylate cyclase activity"/>
    <property type="evidence" value="ECO:0007669"/>
    <property type="project" value="UniProtKB-EC"/>
</dbReference>
<dbReference type="PROSITE" id="PS00452">
    <property type="entry name" value="GUANYLATE_CYCLASE_1"/>
    <property type="match status" value="1"/>
</dbReference>
<comment type="similarity">
    <text evidence="15">Belongs to the adenylyl cyclase class-4/guanylyl cyclase family.</text>
</comment>
<dbReference type="Gene3D" id="3.30.70.1230">
    <property type="entry name" value="Nucleotide cyclase"/>
    <property type="match status" value="1"/>
</dbReference>
<evidence type="ECO:0000256" key="3">
    <source>
        <dbReference type="ARBA" id="ARBA00022553"/>
    </source>
</evidence>
<evidence type="ECO:0000313" key="22">
    <source>
        <dbReference type="Proteomes" id="UP000694558"/>
    </source>
</evidence>
<accession>A0A8D3DS18</accession>
<evidence type="ECO:0000256" key="9">
    <source>
        <dbReference type="ARBA" id="ARBA00023136"/>
    </source>
</evidence>
<comment type="subcellular location">
    <subcellularLocation>
        <location evidence="1">Membrane</location>
        <topology evidence="1">Single-pass type I membrane protein</topology>
    </subcellularLocation>
</comment>
<reference evidence="21" key="2">
    <citation type="submission" date="2025-08" db="UniProtKB">
        <authorList>
            <consortium name="Ensembl"/>
        </authorList>
    </citation>
    <scope>IDENTIFICATION</scope>
</reference>
<evidence type="ECO:0000256" key="14">
    <source>
        <dbReference type="ARBA" id="ARBA00023293"/>
    </source>
</evidence>
<keyword evidence="10" id="KW-1015">Disulfide bond</keyword>
<evidence type="ECO:0000256" key="5">
    <source>
        <dbReference type="ARBA" id="ARBA00022729"/>
    </source>
</evidence>
<dbReference type="SUPFAM" id="SSF56112">
    <property type="entry name" value="Protein kinase-like (PK-like)"/>
    <property type="match status" value="1"/>
</dbReference>
<keyword evidence="5" id="KW-0732">Signal</keyword>
<dbReference type="CDD" id="cd14042">
    <property type="entry name" value="PK_GC-A_B"/>
    <property type="match status" value="1"/>
</dbReference>
<evidence type="ECO:0000256" key="8">
    <source>
        <dbReference type="ARBA" id="ARBA00023134"/>
    </source>
</evidence>
<gene>
    <name evidence="21" type="primary">npr2</name>
</gene>
<dbReference type="PROSITE" id="PS50011">
    <property type="entry name" value="PROTEIN_KINASE_DOM"/>
    <property type="match status" value="1"/>
</dbReference>
<sequence length="1007" mass="113961">MTTRGLLLPGGCRGRGGGGGGGGNGNGNITVAVMLPDNHKYPWALPRVLPAILMAHEDLHGKHGLLLGRHINVLNYSTEDPAAGSCAESRAQVVAVDAKLYIGPDAFFGPGCVYPLASVGRFASHWRLPLITAGGPAYGFDKRDEYRTIVRSGPSTTKLGDFANVLHAHFNWTSRAVVIFHDLRHDDRPHYFLSEGIYLNLKEEMNVTVEAQPYEDDYKDYKELIAFMKERGRSEWNRFEIEIHDPENYAIFYLDVFAESLTDRKPWQNADSDWADPVKLFNITSLVLQMDFIAGSFYDGFVLYAKALEETLAEGGAQNDGINITMRTQNRRFWGVTGLVNIDHKNARDIDVNLWAMTDQDTGDEEFSPLCWQLVAYYNGTTKEIIWSQTERIHWPSGGPPLDNPPCVFSKDDPSCNDGKHHVYVISFIFFLLVSRLFVCLKLKLEKELAGMLWRIRWEDLQFESPNKYHKRAGSRLTLSQRGSSYGSLITAHGKYQLFAKTGYFKGNLVAIKHVNKKRIELTRQVLLELKHMRDVQFNHLTRFIGACIDPPNICIVTEYCPRGSLQDILENESINLDWMFRYSLINDIVKGMNYLHNSYIGCHGNLKSSNCVVDSRFVLKITDYGLASFRSASFQGDSYFSTEKLWTAPELLIYDRHPPEGTGKGDVYSFGIILQEIALRNGPFYVEGMDLSPKEIVQKVRNGQKPYFRPTTDNKCHSEELTILMEGCWAEDPAERPDFGHIKIYMAKLNKEGSTSILNNLLSRMEQYANNLENLVEERTQAYLEEKRKAENLLYQILPHSVAEQLKRGETVQAEAFDSVTIYFSDIVGFTSMSAESTPLQVVTLLNDLYTCFDAIIDNFDVYKVETIGDAYMVVSGLPVRNGKLHAREIAGMSLALLEQVKTFKIRHRPNDQLRLRIGIHTGPVCAGVVGLKMPRYCLFGDTVNTASRMESNGEALKIHVSSATKEVLDEFGYFDLQLRGDVEMKGKGKMRTYWLLGEKTDVYVI</sequence>
<keyword evidence="8" id="KW-0342">GTP-binding</keyword>
<evidence type="ECO:0000256" key="7">
    <source>
        <dbReference type="ARBA" id="ARBA00022989"/>
    </source>
</evidence>
<dbReference type="InterPro" id="IPR001245">
    <property type="entry name" value="Ser-Thr/Tyr_kinase_cat_dom"/>
</dbReference>
<feature type="coiled-coil region" evidence="17">
    <location>
        <begin position="759"/>
        <end position="786"/>
    </location>
</feature>
<evidence type="ECO:0000256" key="17">
    <source>
        <dbReference type="SAM" id="Coils"/>
    </source>
</evidence>
<dbReference type="GO" id="GO:0005886">
    <property type="term" value="C:plasma membrane"/>
    <property type="evidence" value="ECO:0007669"/>
    <property type="project" value="TreeGrafter"/>
</dbReference>
<keyword evidence="7" id="KW-1133">Transmembrane helix</keyword>
<dbReference type="FunFam" id="3.30.70.1230:FF:000004">
    <property type="entry name" value="Guanylate cyclase"/>
    <property type="match status" value="1"/>
</dbReference>
<dbReference type="GO" id="GO:0005525">
    <property type="term" value="F:GTP binding"/>
    <property type="evidence" value="ECO:0007669"/>
    <property type="project" value="UniProtKB-KW"/>
</dbReference>
<keyword evidence="3" id="KW-0597">Phosphoprotein</keyword>
<dbReference type="FunFam" id="3.30.200.20:FF:001106">
    <property type="entry name" value="Guanylate cyclase"/>
    <property type="match status" value="1"/>
</dbReference>
<dbReference type="GeneTree" id="ENSGT00940000156223"/>
<dbReference type="GO" id="GO:0017046">
    <property type="term" value="F:peptide hormone binding"/>
    <property type="evidence" value="ECO:0007669"/>
    <property type="project" value="TreeGrafter"/>
</dbReference>
<evidence type="ECO:0000256" key="2">
    <source>
        <dbReference type="ARBA" id="ARBA00012202"/>
    </source>
</evidence>
<dbReference type="InterPro" id="IPR001828">
    <property type="entry name" value="ANF_lig-bd_rcpt"/>
</dbReference>
<dbReference type="PROSITE" id="PS50125">
    <property type="entry name" value="GUANYLATE_CYCLASE_2"/>
    <property type="match status" value="1"/>
</dbReference>
<feature type="region of interest" description="Disordered" evidence="18">
    <location>
        <begin position="1"/>
        <end position="21"/>
    </location>
</feature>
<proteinExistence type="inferred from homology"/>
<dbReference type="InterPro" id="IPR029787">
    <property type="entry name" value="Nucleotide_cyclase"/>
</dbReference>
<dbReference type="PANTHER" id="PTHR11920:SF505">
    <property type="entry name" value="GUANYLATE CYCLASE"/>
    <property type="match status" value="1"/>
</dbReference>
<reference evidence="21" key="1">
    <citation type="submission" date="2023-05" db="EMBL/GenBank/DDBJ databases">
        <title>High-quality long-read genome of Scophthalmus maximus.</title>
        <authorList>
            <person name="Lien S."/>
            <person name="Martinez P."/>
        </authorList>
    </citation>
    <scope>NUCLEOTIDE SEQUENCE [LARGE SCALE GENOMIC DNA]</scope>
</reference>
<keyword evidence="13 15" id="KW-0456">Lyase</keyword>
<keyword evidence="12" id="KW-0325">Glycoprotein</keyword>
<dbReference type="InterPro" id="IPR000719">
    <property type="entry name" value="Prot_kinase_dom"/>
</dbReference>
<dbReference type="Proteomes" id="UP000694558">
    <property type="component" value="Chromosome 16"/>
</dbReference>
<dbReference type="GO" id="GO:0016941">
    <property type="term" value="F:natriuretic peptide receptor activity"/>
    <property type="evidence" value="ECO:0007669"/>
    <property type="project" value="TreeGrafter"/>
</dbReference>
<dbReference type="CDD" id="cd07302">
    <property type="entry name" value="CHD"/>
    <property type="match status" value="1"/>
</dbReference>
<evidence type="ECO:0000256" key="1">
    <source>
        <dbReference type="ARBA" id="ARBA00004479"/>
    </source>
</evidence>
<keyword evidence="17" id="KW-0175">Coiled coil</keyword>
<dbReference type="InterPro" id="IPR001054">
    <property type="entry name" value="A/G_cyclase"/>
</dbReference>
<dbReference type="SUPFAM" id="SSF53822">
    <property type="entry name" value="Periplasmic binding protein-like I"/>
    <property type="match status" value="1"/>
</dbReference>
<organism evidence="21 22">
    <name type="scientific">Scophthalmus maximus</name>
    <name type="common">Turbot</name>
    <name type="synonym">Psetta maxima</name>
    <dbReference type="NCBI Taxonomy" id="52904"/>
    <lineage>
        <taxon>Eukaryota</taxon>
        <taxon>Metazoa</taxon>
        <taxon>Chordata</taxon>
        <taxon>Craniata</taxon>
        <taxon>Vertebrata</taxon>
        <taxon>Euteleostomi</taxon>
        <taxon>Actinopterygii</taxon>
        <taxon>Neopterygii</taxon>
        <taxon>Teleostei</taxon>
        <taxon>Neoteleostei</taxon>
        <taxon>Acanthomorphata</taxon>
        <taxon>Carangaria</taxon>
        <taxon>Pleuronectiformes</taxon>
        <taxon>Pleuronectoidei</taxon>
        <taxon>Scophthalmidae</taxon>
        <taxon>Scophthalmus</taxon>
    </lineage>
</organism>
<dbReference type="Pfam" id="PF07714">
    <property type="entry name" value="PK_Tyr_Ser-Thr"/>
    <property type="match status" value="1"/>
</dbReference>
<keyword evidence="9" id="KW-0472">Membrane</keyword>
<comment type="catalytic activity">
    <reaction evidence="16">
        <text>GTP = 3',5'-cyclic GMP + diphosphate</text>
        <dbReference type="Rhea" id="RHEA:13665"/>
        <dbReference type="ChEBI" id="CHEBI:33019"/>
        <dbReference type="ChEBI" id="CHEBI:37565"/>
        <dbReference type="ChEBI" id="CHEBI:57746"/>
        <dbReference type="EC" id="4.6.1.2"/>
    </reaction>
</comment>
<evidence type="ECO:0000256" key="10">
    <source>
        <dbReference type="ARBA" id="ARBA00023157"/>
    </source>
</evidence>
<dbReference type="EC" id="4.6.1.2" evidence="2 16"/>
<dbReference type="Pfam" id="PF01094">
    <property type="entry name" value="ANF_receptor"/>
    <property type="match status" value="2"/>
</dbReference>
<dbReference type="GO" id="GO:0035556">
    <property type="term" value="P:intracellular signal transduction"/>
    <property type="evidence" value="ECO:0007669"/>
    <property type="project" value="InterPro"/>
</dbReference>
<keyword evidence="4" id="KW-0812">Transmembrane</keyword>
<protein>
    <recommendedName>
        <fullName evidence="2 16">Guanylate cyclase</fullName>
        <ecNumber evidence="2 16">4.6.1.2</ecNumber>
    </recommendedName>
</protein>
<feature type="compositionally biased region" description="Gly residues" evidence="18">
    <location>
        <begin position="11"/>
        <end position="21"/>
    </location>
</feature>
<dbReference type="Ensembl" id="ENSSMAT00000054048.1">
    <property type="protein sequence ID" value="ENSSMAP00000062327.1"/>
    <property type="gene ID" value="ENSSMAG00000014162.2"/>
</dbReference>
<dbReference type="FunFam" id="3.40.50.2300:FF:000327">
    <property type="entry name" value="Guanylate cyclase"/>
    <property type="match status" value="1"/>
</dbReference>
<feature type="compositionally biased region" description="Low complexity" evidence="18">
    <location>
        <begin position="1"/>
        <end position="10"/>
    </location>
</feature>
<dbReference type="GO" id="GO:0007168">
    <property type="term" value="P:receptor guanylyl cyclase signaling pathway"/>
    <property type="evidence" value="ECO:0007669"/>
    <property type="project" value="TreeGrafter"/>
</dbReference>
<feature type="domain" description="Protein kinase" evidence="19">
    <location>
        <begin position="475"/>
        <end position="747"/>
    </location>
</feature>
<evidence type="ECO:0000256" key="6">
    <source>
        <dbReference type="ARBA" id="ARBA00022741"/>
    </source>
</evidence>
<dbReference type="InterPro" id="IPR050401">
    <property type="entry name" value="Cyclic_nucleotide_synthase"/>
</dbReference>
<dbReference type="InterPro" id="IPR011009">
    <property type="entry name" value="Kinase-like_dom_sf"/>
</dbReference>
<dbReference type="InterPro" id="IPR028082">
    <property type="entry name" value="Peripla_BP_I"/>
</dbReference>
<dbReference type="InterPro" id="IPR018297">
    <property type="entry name" value="A/G_cyclase_CS"/>
</dbReference>
<name>A0A8D3DS18_SCOMX</name>
<feature type="domain" description="Guanylate cyclase" evidence="20">
    <location>
        <begin position="822"/>
        <end position="952"/>
    </location>
</feature>
<dbReference type="GO" id="GO:0005524">
    <property type="term" value="F:ATP binding"/>
    <property type="evidence" value="ECO:0007669"/>
    <property type="project" value="InterPro"/>
</dbReference>
<dbReference type="SUPFAM" id="SSF55073">
    <property type="entry name" value="Nucleotide cyclase"/>
    <property type="match status" value="1"/>
</dbReference>
<evidence type="ECO:0000256" key="11">
    <source>
        <dbReference type="ARBA" id="ARBA00023170"/>
    </source>
</evidence>
<evidence type="ECO:0000259" key="19">
    <source>
        <dbReference type="PROSITE" id="PS50011"/>
    </source>
</evidence>
<dbReference type="Pfam" id="PF00211">
    <property type="entry name" value="Guanylate_cyc"/>
    <property type="match status" value="1"/>
</dbReference>
<evidence type="ECO:0000256" key="13">
    <source>
        <dbReference type="ARBA" id="ARBA00023239"/>
    </source>
</evidence>
<dbReference type="SMART" id="SM00044">
    <property type="entry name" value="CYCc"/>
    <property type="match status" value="1"/>
</dbReference>